<keyword evidence="6 8" id="KW-0573">Peptidoglycan synthesis</keyword>
<feature type="active site" description="Proton donor/acceptor" evidence="8">
    <location>
        <position position="109"/>
    </location>
</feature>
<dbReference type="GO" id="GO:0008360">
    <property type="term" value="P:regulation of cell shape"/>
    <property type="evidence" value="ECO:0007669"/>
    <property type="project" value="UniProtKB-UniRule"/>
</dbReference>
<evidence type="ECO:0000256" key="1">
    <source>
        <dbReference type="ARBA" id="ARBA00004752"/>
    </source>
</evidence>
<dbReference type="PANTHER" id="PTHR30582">
    <property type="entry name" value="L,D-TRANSPEPTIDASE"/>
    <property type="match status" value="1"/>
</dbReference>
<feature type="domain" description="L,D-TPase catalytic" evidence="10">
    <location>
        <begin position="26"/>
        <end position="149"/>
    </location>
</feature>
<feature type="active site" description="Nucleophile" evidence="8">
    <location>
        <position position="125"/>
    </location>
</feature>
<organism evidence="11 12">
    <name type="scientific">Sporotomaculum syntrophicum</name>
    <dbReference type="NCBI Taxonomy" id="182264"/>
    <lineage>
        <taxon>Bacteria</taxon>
        <taxon>Bacillati</taxon>
        <taxon>Bacillota</taxon>
        <taxon>Clostridia</taxon>
        <taxon>Eubacteriales</taxon>
        <taxon>Desulfallaceae</taxon>
        <taxon>Sporotomaculum</taxon>
    </lineage>
</organism>
<dbReference type="AlphaFoldDB" id="A0A9D2WNP9"/>
<dbReference type="CDD" id="cd16913">
    <property type="entry name" value="YkuD_like"/>
    <property type="match status" value="1"/>
</dbReference>
<dbReference type="GO" id="GO:0071972">
    <property type="term" value="F:peptidoglycan L,D-transpeptidase activity"/>
    <property type="evidence" value="ECO:0007669"/>
    <property type="project" value="TreeGrafter"/>
</dbReference>
<dbReference type="Pfam" id="PF07833">
    <property type="entry name" value="Cu_amine_oxidN1"/>
    <property type="match status" value="1"/>
</dbReference>
<dbReference type="Gene3D" id="3.30.457.10">
    <property type="entry name" value="Copper amine oxidase-like, N-terminal domain"/>
    <property type="match status" value="1"/>
</dbReference>
<keyword evidence="3 11" id="KW-0808">Transferase</keyword>
<dbReference type="EC" id="2.-.-.-" evidence="11"/>
<evidence type="ECO:0000256" key="5">
    <source>
        <dbReference type="ARBA" id="ARBA00022960"/>
    </source>
</evidence>
<evidence type="ECO:0000256" key="8">
    <source>
        <dbReference type="PROSITE-ProRule" id="PRU01373"/>
    </source>
</evidence>
<dbReference type="RefSeq" id="WP_161823056.1">
    <property type="nucleotide sequence ID" value="NZ_LSRS01000007.1"/>
</dbReference>
<keyword evidence="12" id="KW-1185">Reference proteome</keyword>
<feature type="chain" id="PRO_5039159368" evidence="9">
    <location>
        <begin position="25"/>
        <end position="305"/>
    </location>
</feature>
<keyword evidence="4" id="KW-0378">Hydrolase</keyword>
<dbReference type="SUPFAM" id="SSF141523">
    <property type="entry name" value="L,D-transpeptidase catalytic domain-like"/>
    <property type="match status" value="1"/>
</dbReference>
<dbReference type="Pfam" id="PF03734">
    <property type="entry name" value="YkuD"/>
    <property type="match status" value="1"/>
</dbReference>
<dbReference type="InterPro" id="IPR005490">
    <property type="entry name" value="LD_TPept_cat_dom"/>
</dbReference>
<dbReference type="OrthoDB" id="9787225at2"/>
<dbReference type="InterPro" id="IPR036582">
    <property type="entry name" value="Mao_N_sf"/>
</dbReference>
<dbReference type="GO" id="GO:0018104">
    <property type="term" value="P:peptidoglycan-protein cross-linking"/>
    <property type="evidence" value="ECO:0007669"/>
    <property type="project" value="TreeGrafter"/>
</dbReference>
<comment type="similarity">
    <text evidence="2">Belongs to the YkuD family.</text>
</comment>
<keyword evidence="7 8" id="KW-0961">Cell wall biogenesis/degradation</keyword>
<protein>
    <submittedName>
        <fullName evidence="11">L,D-transpeptidase YkuD</fullName>
        <ecNumber evidence="11">2.-.-.-</ecNumber>
    </submittedName>
</protein>
<dbReference type="InterPro" id="IPR012854">
    <property type="entry name" value="Cu_amine_oxidase-like_N"/>
</dbReference>
<dbReference type="PROSITE" id="PS52029">
    <property type="entry name" value="LD_TPASE"/>
    <property type="match status" value="1"/>
</dbReference>
<dbReference type="GO" id="GO:0005576">
    <property type="term" value="C:extracellular region"/>
    <property type="evidence" value="ECO:0007669"/>
    <property type="project" value="TreeGrafter"/>
</dbReference>
<evidence type="ECO:0000313" key="11">
    <source>
        <dbReference type="EMBL" id="KAF1084126.1"/>
    </source>
</evidence>
<dbReference type="EMBL" id="LSRS01000007">
    <property type="protein sequence ID" value="KAF1084126.1"/>
    <property type="molecule type" value="Genomic_DNA"/>
</dbReference>
<dbReference type="PANTHER" id="PTHR30582:SF4">
    <property type="entry name" value="L,D-TRANSPEPTIDASE YQJB-RELATED"/>
    <property type="match status" value="1"/>
</dbReference>
<comment type="pathway">
    <text evidence="1 8">Cell wall biogenesis; peptidoglycan biosynthesis.</text>
</comment>
<evidence type="ECO:0000259" key="10">
    <source>
        <dbReference type="PROSITE" id="PS52029"/>
    </source>
</evidence>
<evidence type="ECO:0000256" key="7">
    <source>
        <dbReference type="ARBA" id="ARBA00023316"/>
    </source>
</evidence>
<comment type="caution">
    <text evidence="11">The sequence shown here is derived from an EMBL/GenBank/DDBJ whole genome shotgun (WGS) entry which is preliminary data.</text>
</comment>
<dbReference type="InterPro" id="IPR050979">
    <property type="entry name" value="LD-transpeptidase"/>
</dbReference>
<keyword evidence="5 8" id="KW-0133">Cell shape</keyword>
<reference evidence="11" key="1">
    <citation type="submission" date="2016-02" db="EMBL/GenBank/DDBJ databases">
        <title>Draft Genome Sequence of Sporotomaculum syntrophicum Strain FB, a Syntrophic Benzoate Degrader.</title>
        <authorList>
            <person name="Nobu M.K."/>
            <person name="Narihiro T."/>
            <person name="Qiu Y.-L."/>
            <person name="Ohashi A."/>
            <person name="Liu W.-T."/>
            <person name="Yuji S."/>
        </authorList>
    </citation>
    <scope>NUCLEOTIDE SEQUENCE</scope>
    <source>
        <strain evidence="11">FB</strain>
    </source>
</reference>
<dbReference type="InterPro" id="IPR038063">
    <property type="entry name" value="Transpep_catalytic_dom"/>
</dbReference>
<name>A0A9D2WNP9_9FIRM</name>
<evidence type="ECO:0000256" key="6">
    <source>
        <dbReference type="ARBA" id="ARBA00022984"/>
    </source>
</evidence>
<evidence type="ECO:0000256" key="4">
    <source>
        <dbReference type="ARBA" id="ARBA00022801"/>
    </source>
</evidence>
<dbReference type="GO" id="GO:0016740">
    <property type="term" value="F:transferase activity"/>
    <property type="evidence" value="ECO:0007669"/>
    <property type="project" value="UniProtKB-KW"/>
</dbReference>
<evidence type="ECO:0000256" key="2">
    <source>
        <dbReference type="ARBA" id="ARBA00005992"/>
    </source>
</evidence>
<feature type="signal peptide" evidence="9">
    <location>
        <begin position="1"/>
        <end position="24"/>
    </location>
</feature>
<evidence type="ECO:0000313" key="12">
    <source>
        <dbReference type="Proteomes" id="UP000798488"/>
    </source>
</evidence>
<dbReference type="GO" id="GO:0071555">
    <property type="term" value="P:cell wall organization"/>
    <property type="evidence" value="ECO:0007669"/>
    <property type="project" value="UniProtKB-UniRule"/>
</dbReference>
<proteinExistence type="inferred from homology"/>
<evidence type="ECO:0000256" key="9">
    <source>
        <dbReference type="SAM" id="SignalP"/>
    </source>
</evidence>
<sequence length="305" mass="33269">MTKKLLLFLMALCFCLLQTGIALAGVRIVIDKSTNQLHYYKDEILLKTFPVATGKSISLTPEGNFTIIRKVVNPYYCRNGGIPGGSPLNPLGARWMGLNIGGGGLYGIHGTNNPSSIGTYASAGCIRMFNQDACWLYDHTPVGTPVKIFRSSLAQVPAQPQPQPKLLPVTVLLSPYTIEVKEPAGTSQDGAPLLPLRMIFETLGYTIAWSDTNHNLVVTKGTERITVSTLSRQVTAGQITFSCPELKIVQGTTHAPLSFWQKTLPAWQISWDANQRQVTFSPKIALEQPNLLNTVALPSMLETSN</sequence>
<dbReference type="FunFam" id="2.40.440.10:FF:000003">
    <property type="entry name" value="L,D-transpeptidase YciB"/>
    <property type="match status" value="1"/>
</dbReference>
<dbReference type="SUPFAM" id="SSF55383">
    <property type="entry name" value="Copper amine oxidase, domain N"/>
    <property type="match status" value="1"/>
</dbReference>
<accession>A0A9D2WNP9</accession>
<dbReference type="Gene3D" id="2.40.440.10">
    <property type="entry name" value="L,D-transpeptidase catalytic domain-like"/>
    <property type="match status" value="1"/>
</dbReference>
<gene>
    <name evidence="11" type="primary">ykuD_4</name>
    <name evidence="11" type="ORF">SPSYN_02779</name>
</gene>
<evidence type="ECO:0000256" key="3">
    <source>
        <dbReference type="ARBA" id="ARBA00022679"/>
    </source>
</evidence>
<keyword evidence="9" id="KW-0732">Signal</keyword>
<dbReference type="Proteomes" id="UP000798488">
    <property type="component" value="Unassembled WGS sequence"/>
</dbReference>